<feature type="region of interest" description="Disordered" evidence="8">
    <location>
        <begin position="1798"/>
        <end position="1824"/>
    </location>
</feature>
<evidence type="ECO:0000256" key="8">
    <source>
        <dbReference type="SAM" id="MobiDB-lite"/>
    </source>
</evidence>
<gene>
    <name evidence="12" type="ORF">yc1106_07826</name>
</gene>
<dbReference type="PROSITE" id="PS51677">
    <property type="entry name" value="NODB"/>
    <property type="match status" value="1"/>
</dbReference>
<comment type="caution">
    <text evidence="7">Lacks conserved residue(s) required for the propagation of feature annotation.</text>
</comment>
<dbReference type="InterPro" id="IPR045152">
    <property type="entry name" value="EDC4-like"/>
</dbReference>
<feature type="compositionally biased region" description="Low complexity" evidence="8">
    <location>
        <begin position="665"/>
        <end position="684"/>
    </location>
</feature>
<keyword evidence="6" id="KW-0677">Repeat</keyword>
<dbReference type="InterPro" id="IPR002509">
    <property type="entry name" value="NODB_dom"/>
</dbReference>
<dbReference type="Proteomes" id="UP001056012">
    <property type="component" value="Chromosome 6"/>
</dbReference>
<feature type="disulfide bond" evidence="7">
    <location>
        <begin position="84"/>
        <end position="98"/>
    </location>
</feature>
<dbReference type="SUPFAM" id="SSF57016">
    <property type="entry name" value="Plant lectins/antimicrobial peptides"/>
    <property type="match status" value="2"/>
</dbReference>
<dbReference type="PROSITE" id="PS50941">
    <property type="entry name" value="CHIT_BIND_I_2"/>
    <property type="match status" value="2"/>
</dbReference>
<dbReference type="Pfam" id="PF00187">
    <property type="entry name" value="Chitin_bind_1"/>
    <property type="match status" value="1"/>
</dbReference>
<dbReference type="SMART" id="SM00270">
    <property type="entry name" value="ChtBD1"/>
    <property type="match status" value="2"/>
</dbReference>
<keyword evidence="3" id="KW-0963">Cytoplasm</keyword>
<dbReference type="CDD" id="cd00035">
    <property type="entry name" value="ChtBD1"/>
    <property type="match status" value="1"/>
</dbReference>
<feature type="region of interest" description="Disordered" evidence="8">
    <location>
        <begin position="1401"/>
        <end position="1552"/>
    </location>
</feature>
<feature type="compositionally biased region" description="Low complexity" evidence="8">
    <location>
        <begin position="1528"/>
        <end position="1552"/>
    </location>
</feature>
<dbReference type="GO" id="GO:0008061">
    <property type="term" value="F:chitin binding"/>
    <property type="evidence" value="ECO:0007669"/>
    <property type="project" value="UniProtKB-UniRule"/>
</dbReference>
<protein>
    <recommendedName>
        <fullName evidence="14">Chitin deacetylase</fullName>
    </recommendedName>
</protein>
<dbReference type="GO" id="GO:0000932">
    <property type="term" value="C:P-body"/>
    <property type="evidence" value="ECO:0007669"/>
    <property type="project" value="UniProtKB-SubCell"/>
</dbReference>
<name>A0A9Q8ZEJ4_CURCL</name>
<dbReference type="GO" id="GO:0016810">
    <property type="term" value="F:hydrolase activity, acting on carbon-nitrogen (but not peptide) bonds"/>
    <property type="evidence" value="ECO:0007669"/>
    <property type="project" value="InterPro"/>
</dbReference>
<feature type="domain" description="Chitin-binding type-1" evidence="10">
    <location>
        <begin position="67"/>
        <end position="113"/>
    </location>
</feature>
<comment type="subcellular location">
    <subcellularLocation>
        <location evidence="1">Cytoplasm</location>
        <location evidence="1">P-body</location>
    </subcellularLocation>
</comment>
<dbReference type="VEuPathDB" id="FungiDB:yc1106_07826"/>
<dbReference type="InterPro" id="IPR018371">
    <property type="entry name" value="Chitin-binding_1_CS"/>
</dbReference>
<dbReference type="Gene3D" id="3.20.20.370">
    <property type="entry name" value="Glycoside hydrolase/deacetylase"/>
    <property type="match status" value="1"/>
</dbReference>
<comment type="similarity">
    <text evidence="2">Belongs to the WD repeat EDC4 family.</text>
</comment>
<dbReference type="GO" id="GO:0031087">
    <property type="term" value="P:deadenylation-independent decapping of nuclear-transcribed mRNA"/>
    <property type="evidence" value="ECO:0007669"/>
    <property type="project" value="InterPro"/>
</dbReference>
<evidence type="ECO:0000256" key="3">
    <source>
        <dbReference type="ARBA" id="ARBA00022490"/>
    </source>
</evidence>
<dbReference type="Pfam" id="PF01522">
    <property type="entry name" value="Polysacc_deac_1"/>
    <property type="match status" value="1"/>
</dbReference>
<dbReference type="PANTHER" id="PTHR15598">
    <property type="entry name" value="ENHANCER OF MRNA-DECAPPING PROTEIN 4"/>
    <property type="match status" value="1"/>
</dbReference>
<dbReference type="Gene3D" id="3.30.60.10">
    <property type="entry name" value="Endochitinase-like"/>
    <property type="match status" value="2"/>
</dbReference>
<feature type="disulfide bond" evidence="7">
    <location>
        <begin position="420"/>
        <end position="434"/>
    </location>
</feature>
<dbReference type="CDD" id="cd10951">
    <property type="entry name" value="CE4_ClCDA_like"/>
    <property type="match status" value="1"/>
</dbReference>
<dbReference type="SUPFAM" id="SSF88713">
    <property type="entry name" value="Glycoside hydrolase/deacetylase"/>
    <property type="match status" value="1"/>
</dbReference>
<dbReference type="CDD" id="cd11618">
    <property type="entry name" value="ChtBD1_1"/>
    <property type="match status" value="1"/>
</dbReference>
<dbReference type="SUPFAM" id="SSF50978">
    <property type="entry name" value="WD40 repeat-like"/>
    <property type="match status" value="1"/>
</dbReference>
<feature type="compositionally biased region" description="Low complexity" evidence="8">
    <location>
        <begin position="524"/>
        <end position="546"/>
    </location>
</feature>
<dbReference type="PANTHER" id="PTHR15598:SF5">
    <property type="entry name" value="ENHANCER OF MRNA-DECAPPING PROTEIN 4"/>
    <property type="match status" value="1"/>
</dbReference>
<keyword evidence="13" id="KW-1185">Reference proteome</keyword>
<feature type="domain" description="NodB homology" evidence="11">
    <location>
        <begin position="147"/>
        <end position="344"/>
    </location>
</feature>
<dbReference type="InterPro" id="IPR011330">
    <property type="entry name" value="Glyco_hydro/deAcase_b/a-brl"/>
</dbReference>
<dbReference type="OrthoDB" id="21128at2759"/>
<feature type="region of interest" description="Disordered" evidence="8">
    <location>
        <begin position="1050"/>
        <end position="1083"/>
    </location>
</feature>
<feature type="region of interest" description="Disordered" evidence="8">
    <location>
        <begin position="449"/>
        <end position="475"/>
    </location>
</feature>
<evidence type="ECO:0000256" key="2">
    <source>
        <dbReference type="ARBA" id="ARBA00009639"/>
    </source>
</evidence>
<dbReference type="GO" id="GO:0005975">
    <property type="term" value="P:carbohydrate metabolic process"/>
    <property type="evidence" value="ECO:0007669"/>
    <property type="project" value="InterPro"/>
</dbReference>
<evidence type="ECO:0000256" key="1">
    <source>
        <dbReference type="ARBA" id="ARBA00004201"/>
    </source>
</evidence>
<dbReference type="Pfam" id="PF24106">
    <property type="entry name" value="Beta-prop_EDC4L"/>
    <property type="match status" value="1"/>
</dbReference>
<feature type="region of interest" description="Disordered" evidence="8">
    <location>
        <begin position="825"/>
        <end position="848"/>
    </location>
</feature>
<evidence type="ECO:0000259" key="11">
    <source>
        <dbReference type="PROSITE" id="PS51677"/>
    </source>
</evidence>
<keyword evidence="7" id="KW-1015">Disulfide bond</keyword>
<evidence type="ECO:0008006" key="14">
    <source>
        <dbReference type="Google" id="ProtNLM"/>
    </source>
</evidence>
<dbReference type="InterPro" id="IPR001002">
    <property type="entry name" value="Chitin-bd_1"/>
</dbReference>
<keyword evidence="5 7" id="KW-0147">Chitin-binding</keyword>
<feature type="compositionally biased region" description="Low complexity" evidence="8">
    <location>
        <begin position="573"/>
        <end position="584"/>
    </location>
</feature>
<reference evidence="12" key="1">
    <citation type="submission" date="2021-12" db="EMBL/GenBank/DDBJ databases">
        <title>Curvularia clavata genome.</title>
        <authorList>
            <person name="Cao Y."/>
        </authorList>
    </citation>
    <scope>NUCLEOTIDE SEQUENCE</scope>
    <source>
        <strain evidence="12">Yc1106</strain>
    </source>
</reference>
<accession>A0A9Q8ZEJ4</accession>
<dbReference type="Gene3D" id="2.130.10.10">
    <property type="entry name" value="YVTN repeat-like/Quinoprotein amine dehydrogenase"/>
    <property type="match status" value="1"/>
</dbReference>
<feature type="compositionally biased region" description="Low complexity" evidence="8">
    <location>
        <begin position="705"/>
        <end position="721"/>
    </location>
</feature>
<evidence type="ECO:0000313" key="13">
    <source>
        <dbReference type="Proteomes" id="UP001056012"/>
    </source>
</evidence>
<feature type="compositionally biased region" description="Low complexity" evidence="8">
    <location>
        <begin position="628"/>
        <end position="648"/>
    </location>
</feature>
<feature type="compositionally biased region" description="Polar residues" evidence="8">
    <location>
        <begin position="1401"/>
        <end position="1423"/>
    </location>
</feature>
<dbReference type="InterPro" id="IPR015943">
    <property type="entry name" value="WD40/YVTN_repeat-like_dom_sf"/>
</dbReference>
<evidence type="ECO:0000256" key="4">
    <source>
        <dbReference type="ARBA" id="ARBA00022574"/>
    </source>
</evidence>
<feature type="region of interest" description="Disordered" evidence="8">
    <location>
        <begin position="621"/>
        <end position="688"/>
    </location>
</feature>
<evidence type="ECO:0000256" key="6">
    <source>
        <dbReference type="ARBA" id="ARBA00022737"/>
    </source>
</evidence>
<evidence type="ECO:0000256" key="9">
    <source>
        <dbReference type="SAM" id="SignalP"/>
    </source>
</evidence>
<sequence length="1968" mass="212334">MRFTELSAALLLAPFAVAHSGGHIPKIVGSGSRDVSKLKSRSLFDSRAARVAGPEHALSRRQGGVADGRCGADHSNASCAEGYCCSVAGYCGKGPDYCSAPDCRFQYGPACDANLVPAGGSTRNTPRPKLGNQKYGGEGIYDCVTPNTIAITYDDGPYIYTNDVLDQLKAYNAKATFFVTGININKGAIDDKSKAWPSIISRMIAEGHQVASHTWSHQDLSAITKEQRYDQMVRNEMALTNIIGKFPTYMRPPYSSCTAASGCQSDLTDLGYVVSYFDLDTDDYNNVTPELIQNAKNRVDAAINPSNPSQDAFLSIAHDIHQQTAKNLTGHMLDVMTKKGYKLVTLGECMGEPEANWYRTPTERPASSSVFTPPVASSTSSGAASAVSSAPVATPTAVSPDGSCGAKAGYTCLGFAQGECCSEYGFCGSTDIYCGTGCDPKFGKCGNSGGSSSSKRESNTVSALPTPTPTNTVSKDGSCGGANGYTCAGYFEGECCSQSALSCFTMADLQELFARLQSGASGNQQQQQQHHGYQQPSVSSPIFSPSPSGPQPHHASAIMSPNTSMANTPAPEQGLVSQQTPQQQSNSLLNLLRFNSQSGAGQPRRVSQQSQAQASDLMASMMGGGRTASQSASSQAQAMPAPVPSQQQNPQDLLLRLLNHPKPPQSSGRSSRAASAVLSPPVASNKPETVVDDLAQDLADAELEQVPSDPAAPAPASSASPVKAVGSNSNDALLQFPTGASSLAPKFTYVNPFDQLEAASPRNRTPVQQGSKPPAPKIEILKKNAPEAPVPSAQEPVPAHAHESVAEAVNELGEQVGQQIEEALAEAEGKSATSTSKEQKKSAPEVQEVQEVQEAMTEIATEIKEDFEDPVKTKEIEASLSKPLAAALKEVATEIAEDNVAENWETAEAEESLAKGEDQTVIVYRFPMRAFASIQVNQMPPRNLYFSSELFMDIARLKKDFDQIDRSLVAASKNFIVYALVKKGGFRIIRQENGHYRQVFENHQERIFNIALCTSSDDARERVESILGIGVNGTVFWTSLDPTREDQFGENLDSQGLMLPPSPSQDDNTSGGQLKTRAKPSSRHPEFFAVGRGKSIHIIFPRVAAEYARSKSRICHTEKYLKERSLKILTGKAGKDFTFSEDDTIIVSLDKAGRMRFWDIRSLTEPDLGNPNNPPRQVEVSETLLEFHTTTPNAKSWPTSVFFFDKDKPYTKGIALRYVMVGMKQNHAFQLWDLGLNKAVQEIHLPHENESDAICSVSFHPRTGIMAVAHPTRNSIFFVHVSCPRYNLPVLSQAAYISRLANKGDKGQIPLPPVNATAIMTSITEYSFAPKGQIRSLHMLNEPAGPADVDDPDNAALFELYVMHSKGVCVLRIRRSDLGWKKEGEPIHPKEAEEEGIITISQLKAPQPVTDESSTTGDTSAPKSVSDRSARETVKRENSNVSKQTMNPEAAVRASTLAKVESKQDAARAAIMNGGSEKSEKKKKKRTAATEAASQVSVAPSVTTSTVARASPANPPSYAQAAQTIPQSKSPVPAEPAAEASSSKAKATEATEAPEWAKQLLNKHLQQSAPAAGPTVSTGQLDSNKLGELLQTEITKGFSRELDVMYKRFDEDKRVLNAANGAKQEAILRMVSSTLNENVEGVIRKMVDDNIRNVLLPEVLAKTSATVEQGLNNNLKSALGPQLSREVADAVSRALKQPQTVQPLVDQIVKKMGNLEAMVVAAAGSVVNPAISNLSNVIERQIATELRQARTQRREDTAKIATLTETVHTCLDTIRTMAATQSELQSQLAKLQQAIEERPAQVAPRPEGTLQATRSPPKQKTPEELEIESIHRLMSEGNFEQGTMQWLQSPRSAALFDEVFARYDPAYLSQVSPLLALSTGAVVSESLGRNLPERLVWLNAVFRSVNPTDAEIRDIIPKIMDVVVQRLTTAYIQLNESTPGSPLLRAISQLVNKCNEMTRAAAPFSPRG</sequence>
<feature type="compositionally biased region" description="Polar residues" evidence="8">
    <location>
        <begin position="459"/>
        <end position="475"/>
    </location>
</feature>
<proteinExistence type="inferred from homology"/>
<dbReference type="PROSITE" id="PS00026">
    <property type="entry name" value="CHIT_BIND_I_1"/>
    <property type="match status" value="1"/>
</dbReference>
<organism evidence="12 13">
    <name type="scientific">Curvularia clavata</name>
    <dbReference type="NCBI Taxonomy" id="95742"/>
    <lineage>
        <taxon>Eukaryota</taxon>
        <taxon>Fungi</taxon>
        <taxon>Dikarya</taxon>
        <taxon>Ascomycota</taxon>
        <taxon>Pezizomycotina</taxon>
        <taxon>Dothideomycetes</taxon>
        <taxon>Pleosporomycetidae</taxon>
        <taxon>Pleosporales</taxon>
        <taxon>Pleosporineae</taxon>
        <taxon>Pleosporaceae</taxon>
        <taxon>Curvularia</taxon>
    </lineage>
</organism>
<evidence type="ECO:0000256" key="5">
    <source>
        <dbReference type="ARBA" id="ARBA00022669"/>
    </source>
</evidence>
<feature type="disulfide bond" evidence="7">
    <location>
        <begin position="79"/>
        <end position="91"/>
    </location>
</feature>
<feature type="domain" description="Chitin-binding type-1" evidence="10">
    <location>
        <begin position="401"/>
        <end position="447"/>
    </location>
</feature>
<keyword evidence="4" id="KW-0853">WD repeat</keyword>
<dbReference type="EMBL" id="CP089279">
    <property type="protein sequence ID" value="USP80552.1"/>
    <property type="molecule type" value="Genomic_DNA"/>
</dbReference>
<keyword evidence="9" id="KW-0732">Signal</keyword>
<feature type="signal peptide" evidence="9">
    <location>
        <begin position="1"/>
        <end position="18"/>
    </location>
</feature>
<evidence type="ECO:0000313" key="12">
    <source>
        <dbReference type="EMBL" id="USP80552.1"/>
    </source>
</evidence>
<feature type="compositionally biased region" description="Basic and acidic residues" evidence="8">
    <location>
        <begin position="1425"/>
        <end position="1438"/>
    </location>
</feature>
<dbReference type="InterPro" id="IPR036861">
    <property type="entry name" value="Endochitinase-like_sf"/>
</dbReference>
<feature type="region of interest" description="Disordered" evidence="8">
    <location>
        <begin position="519"/>
        <end position="584"/>
    </location>
</feature>
<dbReference type="InterPro" id="IPR036322">
    <property type="entry name" value="WD40_repeat_dom_sf"/>
</dbReference>
<dbReference type="FunFam" id="2.130.10.10:FF:000817">
    <property type="entry name" value="WGS project CABT00000000 data, contig 2.15"/>
    <property type="match status" value="1"/>
</dbReference>
<evidence type="ECO:0000259" key="10">
    <source>
        <dbReference type="PROSITE" id="PS50941"/>
    </source>
</evidence>
<feature type="chain" id="PRO_5040112579" description="Chitin deacetylase" evidence="9">
    <location>
        <begin position="19"/>
        <end position="1968"/>
    </location>
</feature>
<feature type="compositionally biased region" description="Low complexity" evidence="8">
    <location>
        <begin position="1489"/>
        <end position="1512"/>
    </location>
</feature>
<feature type="compositionally biased region" description="Polar residues" evidence="8">
    <location>
        <begin position="1064"/>
        <end position="1073"/>
    </location>
</feature>
<feature type="disulfide bond" evidence="7">
    <location>
        <begin position="70"/>
        <end position="85"/>
    </location>
</feature>
<evidence type="ECO:0000256" key="7">
    <source>
        <dbReference type="PROSITE-ProRule" id="PRU00261"/>
    </source>
</evidence>
<feature type="region of interest" description="Disordered" evidence="8">
    <location>
        <begin position="705"/>
        <end position="726"/>
    </location>
</feature>
<dbReference type="InterPro" id="IPR055393">
    <property type="entry name" value="Beta-prop_EDC4L"/>
</dbReference>